<keyword evidence="3" id="KW-1185">Reference proteome</keyword>
<dbReference type="EMBL" id="UZAM01014291">
    <property type="protein sequence ID" value="VDP33009.1"/>
    <property type="molecule type" value="Genomic_DNA"/>
</dbReference>
<feature type="region of interest" description="Disordered" evidence="1">
    <location>
        <begin position="96"/>
        <end position="138"/>
    </location>
</feature>
<reference evidence="4" key="1">
    <citation type="submission" date="2016-06" db="UniProtKB">
        <authorList>
            <consortium name="WormBaseParasite"/>
        </authorList>
    </citation>
    <scope>IDENTIFICATION</scope>
</reference>
<dbReference type="WBParaSite" id="SBAD_0001095701-mRNA-1">
    <property type="protein sequence ID" value="SBAD_0001095701-mRNA-1"/>
    <property type="gene ID" value="SBAD_0001095701"/>
</dbReference>
<protein>
    <submittedName>
        <fullName evidence="2 4">Uncharacterized protein</fullName>
    </submittedName>
</protein>
<proteinExistence type="predicted"/>
<organism evidence="4">
    <name type="scientific">Soboliphyme baturini</name>
    <dbReference type="NCBI Taxonomy" id="241478"/>
    <lineage>
        <taxon>Eukaryota</taxon>
        <taxon>Metazoa</taxon>
        <taxon>Ecdysozoa</taxon>
        <taxon>Nematoda</taxon>
        <taxon>Enoplea</taxon>
        <taxon>Dorylaimia</taxon>
        <taxon>Dioctophymatida</taxon>
        <taxon>Dioctophymatoidea</taxon>
        <taxon>Soboliphymatidae</taxon>
        <taxon>Soboliphyme</taxon>
    </lineage>
</organism>
<evidence type="ECO:0000313" key="2">
    <source>
        <dbReference type="EMBL" id="VDP33009.1"/>
    </source>
</evidence>
<gene>
    <name evidence="2" type="ORF">SBAD_LOCUS10587</name>
</gene>
<evidence type="ECO:0000256" key="1">
    <source>
        <dbReference type="SAM" id="MobiDB-lite"/>
    </source>
</evidence>
<dbReference type="Proteomes" id="UP000270296">
    <property type="component" value="Unassembled WGS sequence"/>
</dbReference>
<dbReference type="AlphaFoldDB" id="A0A183J3Y9"/>
<reference evidence="2 3" key="2">
    <citation type="submission" date="2018-11" db="EMBL/GenBank/DDBJ databases">
        <authorList>
            <consortium name="Pathogen Informatics"/>
        </authorList>
    </citation>
    <scope>NUCLEOTIDE SEQUENCE [LARGE SCALE GENOMIC DNA]</scope>
</reference>
<evidence type="ECO:0000313" key="4">
    <source>
        <dbReference type="WBParaSite" id="SBAD_0001095701-mRNA-1"/>
    </source>
</evidence>
<name>A0A183J3Y9_9BILA</name>
<feature type="compositionally biased region" description="Polar residues" evidence="1">
    <location>
        <begin position="97"/>
        <end position="113"/>
    </location>
</feature>
<accession>A0A183J3Y9</accession>
<evidence type="ECO:0000313" key="3">
    <source>
        <dbReference type="Proteomes" id="UP000270296"/>
    </source>
</evidence>
<sequence>MPFLNIAAPCDQTLLRNHHPTVQAFLETIAGEELCRSQDRLRKEEDLRPWRSLHEISPPALHAINVIENYACSVVPDNQGPHRRWETEAGCEKSAFRTCSSPSANQRSSTTTAGEDRRNDDEDTPVSNVVATLSERRR</sequence>